<feature type="chain" id="PRO_5037908496" description="Heme-binding protein 1" evidence="7">
    <location>
        <begin position="21"/>
        <end position="296"/>
    </location>
</feature>
<dbReference type="OrthoDB" id="6424451at2759"/>
<comment type="function">
    <text evidence="5">May bind free porphyrinogens that may be present in the cell and thus facilitate removal of these potentially toxic compound. Binds with a high affinity to one molecule of heme or porphyrins. It binds metalloporphyrins, free porphyrins and N-methylprotoporphyrin with similar affinities.</text>
</comment>
<evidence type="ECO:0000256" key="3">
    <source>
        <dbReference type="ARBA" id="ARBA00011245"/>
    </source>
</evidence>
<comment type="subcellular location">
    <subcellularLocation>
        <location evidence="1">Cytoplasm</location>
    </subcellularLocation>
</comment>
<dbReference type="InterPro" id="IPR011256">
    <property type="entry name" value="Reg_factor_effector_dom_sf"/>
</dbReference>
<name>A0A913X6T9_EXADI</name>
<sequence length="296" mass="34403">MWKIAFCLLVLVVCMELSTADHHHDKISWSRAKRKGIKNIRKIIKPKIKSLRKTFSGKFGGDYADKKAEDYTKASNPEMMMMMRMKKMLSPFRKFMTKVLDLGHDHHESVDGRPAFCGENECPDFKVIKKSTHYELRHYQPSKWVSTSAVGQSWTSEIQKSLFWPLFGYIQGANKKGEKIDMTVPVITSIRPTKPNEWNFTMSFFLSPSIATPPAPTNDKVFLTSKSDFKVYVHSFKGFAWGQKVWEKHAEMMKKHLDKDKQKYVSSDKLFITAGYDDPMKLFNRHNEVWLKAETD</sequence>
<dbReference type="PANTHER" id="PTHR11220:SF1">
    <property type="entry name" value="HEME-BINDING PROTEIN 2"/>
    <property type="match status" value="1"/>
</dbReference>
<dbReference type="Gene3D" id="3.20.80.10">
    <property type="entry name" value="Regulatory factor, effector binding domain"/>
    <property type="match status" value="1"/>
</dbReference>
<evidence type="ECO:0000256" key="2">
    <source>
        <dbReference type="ARBA" id="ARBA00009817"/>
    </source>
</evidence>
<dbReference type="AlphaFoldDB" id="A0A913X6T9"/>
<dbReference type="Pfam" id="PF04832">
    <property type="entry name" value="SOUL"/>
    <property type="match status" value="1"/>
</dbReference>
<evidence type="ECO:0000313" key="8">
    <source>
        <dbReference type="EnsemblMetazoa" id="XP_020899747.1"/>
    </source>
</evidence>
<evidence type="ECO:0000256" key="5">
    <source>
        <dbReference type="ARBA" id="ARBA00037673"/>
    </source>
</evidence>
<dbReference type="InterPro" id="IPR006917">
    <property type="entry name" value="SOUL_heme-bd"/>
</dbReference>
<evidence type="ECO:0000313" key="9">
    <source>
        <dbReference type="Proteomes" id="UP000887567"/>
    </source>
</evidence>
<proteinExistence type="inferred from homology"/>
<dbReference type="Proteomes" id="UP000887567">
    <property type="component" value="Unplaced"/>
</dbReference>
<accession>A0A913X6T9</accession>
<keyword evidence="9" id="KW-1185">Reference proteome</keyword>
<protein>
    <recommendedName>
        <fullName evidence="6">Heme-binding protein 1</fullName>
    </recommendedName>
</protein>
<keyword evidence="4" id="KW-0963">Cytoplasm</keyword>
<comment type="subunit">
    <text evidence="3">Monomer.</text>
</comment>
<dbReference type="EnsemblMetazoa" id="XM_021044088.2">
    <property type="protein sequence ID" value="XP_020899747.1"/>
    <property type="gene ID" value="LOC110238411"/>
</dbReference>
<reference evidence="8" key="1">
    <citation type="submission" date="2022-11" db="UniProtKB">
        <authorList>
            <consortium name="EnsemblMetazoa"/>
        </authorList>
    </citation>
    <scope>IDENTIFICATION</scope>
</reference>
<keyword evidence="7" id="KW-0732">Signal</keyword>
<dbReference type="SUPFAM" id="SSF55136">
    <property type="entry name" value="Probable bacterial effector-binding domain"/>
    <property type="match status" value="1"/>
</dbReference>
<comment type="similarity">
    <text evidence="2">Belongs to the HEBP family.</text>
</comment>
<dbReference type="GO" id="GO:0005737">
    <property type="term" value="C:cytoplasm"/>
    <property type="evidence" value="ECO:0007669"/>
    <property type="project" value="UniProtKB-SubCell"/>
</dbReference>
<dbReference type="RefSeq" id="XP_020899747.1">
    <property type="nucleotide sequence ID" value="XM_021044088.2"/>
</dbReference>
<dbReference type="FunFam" id="3.20.80.10:FF:000003">
    <property type="entry name" value="Heme-binding protein 1"/>
    <property type="match status" value="1"/>
</dbReference>
<organism evidence="8 9">
    <name type="scientific">Exaiptasia diaphana</name>
    <name type="common">Tropical sea anemone</name>
    <name type="synonym">Aiptasia pulchella</name>
    <dbReference type="NCBI Taxonomy" id="2652724"/>
    <lineage>
        <taxon>Eukaryota</taxon>
        <taxon>Metazoa</taxon>
        <taxon>Cnidaria</taxon>
        <taxon>Anthozoa</taxon>
        <taxon>Hexacorallia</taxon>
        <taxon>Actiniaria</taxon>
        <taxon>Aiptasiidae</taxon>
        <taxon>Exaiptasia</taxon>
    </lineage>
</organism>
<feature type="signal peptide" evidence="7">
    <location>
        <begin position="1"/>
        <end position="20"/>
    </location>
</feature>
<dbReference type="GeneID" id="110238411"/>
<evidence type="ECO:0000256" key="7">
    <source>
        <dbReference type="SAM" id="SignalP"/>
    </source>
</evidence>
<evidence type="ECO:0000256" key="6">
    <source>
        <dbReference type="ARBA" id="ARBA00040755"/>
    </source>
</evidence>
<dbReference type="KEGG" id="epa:110238411"/>
<evidence type="ECO:0000256" key="1">
    <source>
        <dbReference type="ARBA" id="ARBA00004496"/>
    </source>
</evidence>
<dbReference type="PANTHER" id="PTHR11220">
    <property type="entry name" value="HEME-BINDING PROTEIN-RELATED"/>
    <property type="match status" value="1"/>
</dbReference>
<evidence type="ECO:0000256" key="4">
    <source>
        <dbReference type="ARBA" id="ARBA00022490"/>
    </source>
</evidence>